<keyword evidence="1" id="KW-0812">Transmembrane</keyword>
<name>A0ABU6MI40_9BACI</name>
<dbReference type="Pfam" id="PF04892">
    <property type="entry name" value="VanZ"/>
    <property type="match status" value="1"/>
</dbReference>
<evidence type="ECO:0000259" key="2">
    <source>
        <dbReference type="Pfam" id="PF04892"/>
    </source>
</evidence>
<dbReference type="RefSeq" id="WP_066265052.1">
    <property type="nucleotide sequence ID" value="NZ_JARMAB010000021.1"/>
</dbReference>
<gene>
    <name evidence="3" type="ORF">P4T90_14920</name>
</gene>
<dbReference type="PANTHER" id="PTHR36834:SF1">
    <property type="entry name" value="INTEGRAL MEMBRANE PROTEIN"/>
    <property type="match status" value="1"/>
</dbReference>
<protein>
    <submittedName>
        <fullName evidence="3">VanZ family protein</fullName>
    </submittedName>
</protein>
<feature type="transmembrane region" description="Helical" evidence="1">
    <location>
        <begin position="171"/>
        <end position="188"/>
    </location>
</feature>
<feature type="transmembrane region" description="Helical" evidence="1">
    <location>
        <begin position="112"/>
        <end position="133"/>
    </location>
</feature>
<dbReference type="EMBL" id="JARMAB010000021">
    <property type="protein sequence ID" value="MED1204338.1"/>
    <property type="molecule type" value="Genomic_DNA"/>
</dbReference>
<evidence type="ECO:0000313" key="4">
    <source>
        <dbReference type="Proteomes" id="UP001341444"/>
    </source>
</evidence>
<keyword evidence="1" id="KW-1133">Transmembrane helix</keyword>
<organism evidence="3 4">
    <name type="scientific">Heyndrickxia acidicola</name>
    <dbReference type="NCBI Taxonomy" id="209389"/>
    <lineage>
        <taxon>Bacteria</taxon>
        <taxon>Bacillati</taxon>
        <taxon>Bacillota</taxon>
        <taxon>Bacilli</taxon>
        <taxon>Bacillales</taxon>
        <taxon>Bacillaceae</taxon>
        <taxon>Heyndrickxia</taxon>
    </lineage>
</organism>
<feature type="transmembrane region" description="Helical" evidence="1">
    <location>
        <begin position="33"/>
        <end position="56"/>
    </location>
</feature>
<comment type="caution">
    <text evidence="3">The sequence shown here is derived from an EMBL/GenBank/DDBJ whole genome shotgun (WGS) entry which is preliminary data.</text>
</comment>
<dbReference type="InterPro" id="IPR053150">
    <property type="entry name" value="Teicoplanin_resist-assoc"/>
</dbReference>
<dbReference type="Proteomes" id="UP001341444">
    <property type="component" value="Unassembled WGS sequence"/>
</dbReference>
<sequence>MKKTILLSQVFSQVIYSIMLPFLMRLALFLNPIAIAVVWGFWTGMTLFAVCLLNGVQLHIPRWSIKGVIILYSVCLLILLFFRPANEHYHEWNLIPFKTILFYLSQRVEFLVAFYNLAANIVLFIPNGICILLLTKKRSFFRLAVLPAACISLIEVLQLLTHRGSLDIDDLILNTVGIEIGYWLYPVFKKVIVITPVKSFNQQA</sequence>
<evidence type="ECO:0000313" key="3">
    <source>
        <dbReference type="EMBL" id="MED1204338.1"/>
    </source>
</evidence>
<feature type="domain" description="VanZ-like" evidence="2">
    <location>
        <begin position="70"/>
        <end position="188"/>
    </location>
</feature>
<dbReference type="PANTHER" id="PTHR36834">
    <property type="entry name" value="MEMBRANE PROTEIN-RELATED"/>
    <property type="match status" value="1"/>
</dbReference>
<keyword evidence="1" id="KW-0472">Membrane</keyword>
<evidence type="ECO:0000256" key="1">
    <source>
        <dbReference type="SAM" id="Phobius"/>
    </source>
</evidence>
<feature type="transmembrane region" description="Helical" evidence="1">
    <location>
        <begin position="140"/>
        <end position="159"/>
    </location>
</feature>
<feature type="transmembrane region" description="Helical" evidence="1">
    <location>
        <begin position="63"/>
        <end position="82"/>
    </location>
</feature>
<proteinExistence type="predicted"/>
<accession>A0ABU6MI40</accession>
<keyword evidence="4" id="KW-1185">Reference proteome</keyword>
<dbReference type="InterPro" id="IPR006976">
    <property type="entry name" value="VanZ-like"/>
</dbReference>
<reference evidence="3 4" key="1">
    <citation type="submission" date="2023-03" db="EMBL/GenBank/DDBJ databases">
        <title>Bacillus Genome Sequencing.</title>
        <authorList>
            <person name="Dunlap C."/>
        </authorList>
    </citation>
    <scope>NUCLEOTIDE SEQUENCE [LARGE SCALE GENOMIC DNA]</scope>
    <source>
        <strain evidence="3 4">B-23453</strain>
    </source>
</reference>